<protein>
    <submittedName>
        <fullName evidence="2">Uncharacterized protein</fullName>
    </submittedName>
</protein>
<feature type="region of interest" description="Disordered" evidence="1">
    <location>
        <begin position="61"/>
        <end position="90"/>
    </location>
</feature>
<accession>A0A165NXH0</accession>
<dbReference type="InParanoid" id="A0A165NXH0"/>
<organism evidence="2 3">
    <name type="scientific">Exidia glandulosa HHB12029</name>
    <dbReference type="NCBI Taxonomy" id="1314781"/>
    <lineage>
        <taxon>Eukaryota</taxon>
        <taxon>Fungi</taxon>
        <taxon>Dikarya</taxon>
        <taxon>Basidiomycota</taxon>
        <taxon>Agaricomycotina</taxon>
        <taxon>Agaricomycetes</taxon>
        <taxon>Auriculariales</taxon>
        <taxon>Exidiaceae</taxon>
        <taxon>Exidia</taxon>
    </lineage>
</organism>
<name>A0A165NXH0_EXIGL</name>
<feature type="region of interest" description="Disordered" evidence="1">
    <location>
        <begin position="1"/>
        <end position="35"/>
    </location>
</feature>
<proteinExistence type="predicted"/>
<dbReference type="EMBL" id="KV425894">
    <property type="protein sequence ID" value="KZW01358.1"/>
    <property type="molecule type" value="Genomic_DNA"/>
</dbReference>
<feature type="compositionally biased region" description="Basic and acidic residues" evidence="1">
    <location>
        <begin position="80"/>
        <end position="90"/>
    </location>
</feature>
<feature type="compositionally biased region" description="Low complexity" evidence="1">
    <location>
        <begin position="158"/>
        <end position="167"/>
    </location>
</feature>
<feature type="non-terminal residue" evidence="2">
    <location>
        <position position="1"/>
    </location>
</feature>
<evidence type="ECO:0000313" key="3">
    <source>
        <dbReference type="Proteomes" id="UP000077266"/>
    </source>
</evidence>
<dbReference type="AlphaFoldDB" id="A0A165NXH0"/>
<reference evidence="2 3" key="1">
    <citation type="journal article" date="2016" name="Mol. Biol. Evol.">
        <title>Comparative Genomics of Early-Diverging Mushroom-Forming Fungi Provides Insights into the Origins of Lignocellulose Decay Capabilities.</title>
        <authorList>
            <person name="Nagy L.G."/>
            <person name="Riley R."/>
            <person name="Tritt A."/>
            <person name="Adam C."/>
            <person name="Daum C."/>
            <person name="Floudas D."/>
            <person name="Sun H."/>
            <person name="Yadav J.S."/>
            <person name="Pangilinan J."/>
            <person name="Larsson K.H."/>
            <person name="Matsuura K."/>
            <person name="Barry K."/>
            <person name="Labutti K."/>
            <person name="Kuo R."/>
            <person name="Ohm R.A."/>
            <person name="Bhattacharya S.S."/>
            <person name="Shirouzu T."/>
            <person name="Yoshinaga Y."/>
            <person name="Martin F.M."/>
            <person name="Grigoriev I.V."/>
            <person name="Hibbett D.S."/>
        </authorList>
    </citation>
    <scope>NUCLEOTIDE SEQUENCE [LARGE SCALE GENOMIC DNA]</scope>
    <source>
        <strain evidence="2 3">HHB12029</strain>
    </source>
</reference>
<keyword evidence="3" id="KW-1185">Reference proteome</keyword>
<gene>
    <name evidence="2" type="ORF">EXIGLDRAFT_760856</name>
</gene>
<feature type="region of interest" description="Disordered" evidence="1">
    <location>
        <begin position="147"/>
        <end position="167"/>
    </location>
</feature>
<sequence>PLGTSGPVPNQRKAKRGPGGAPGYPNSSSPAQLKGIGGSALQVDAGATSHLFHSIAYRLGKPDYGFSKPKGKPKRTFAKPYDHPHGHGSLEERRLAIRLQIDSYTSGGPNPNFGKIEISLLTPEDRERLTAELNKRDQEKAVKKLRELQEMDARLGEGAESGSGTSA</sequence>
<feature type="compositionally biased region" description="Basic and acidic residues" evidence="1">
    <location>
        <begin position="147"/>
        <end position="157"/>
    </location>
</feature>
<dbReference type="Proteomes" id="UP000077266">
    <property type="component" value="Unassembled WGS sequence"/>
</dbReference>
<evidence type="ECO:0000313" key="2">
    <source>
        <dbReference type="EMBL" id="KZW01358.1"/>
    </source>
</evidence>
<evidence type="ECO:0000256" key="1">
    <source>
        <dbReference type="SAM" id="MobiDB-lite"/>
    </source>
</evidence>